<dbReference type="GO" id="GO:0003677">
    <property type="term" value="F:DNA binding"/>
    <property type="evidence" value="ECO:0007669"/>
    <property type="project" value="UniProtKB-KW"/>
</dbReference>
<dbReference type="InterPro" id="IPR036390">
    <property type="entry name" value="WH_DNA-bd_sf"/>
</dbReference>
<evidence type="ECO:0000256" key="1">
    <source>
        <dbReference type="ARBA" id="ARBA00023015"/>
    </source>
</evidence>
<dbReference type="PANTHER" id="PTHR24567:SF74">
    <property type="entry name" value="HTH-TYPE TRANSCRIPTIONAL REGULATOR ARCR"/>
    <property type="match status" value="1"/>
</dbReference>
<evidence type="ECO:0000313" key="5">
    <source>
        <dbReference type="EMBL" id="PIW14976.1"/>
    </source>
</evidence>
<dbReference type="CDD" id="cd00038">
    <property type="entry name" value="CAP_ED"/>
    <property type="match status" value="1"/>
</dbReference>
<dbReference type="SMART" id="SM00100">
    <property type="entry name" value="cNMP"/>
    <property type="match status" value="1"/>
</dbReference>
<dbReference type="Gene3D" id="2.60.120.10">
    <property type="entry name" value="Jelly Rolls"/>
    <property type="match status" value="1"/>
</dbReference>
<gene>
    <name evidence="5" type="ORF">COW36_18800</name>
</gene>
<dbReference type="AlphaFoldDB" id="A0A2M7FZW0"/>
<dbReference type="GO" id="GO:0005829">
    <property type="term" value="C:cytosol"/>
    <property type="evidence" value="ECO:0007669"/>
    <property type="project" value="TreeGrafter"/>
</dbReference>
<dbReference type="GO" id="GO:0003700">
    <property type="term" value="F:DNA-binding transcription factor activity"/>
    <property type="evidence" value="ECO:0007669"/>
    <property type="project" value="TreeGrafter"/>
</dbReference>
<dbReference type="InterPro" id="IPR050397">
    <property type="entry name" value="Env_Response_Regulators"/>
</dbReference>
<dbReference type="SUPFAM" id="SSF51206">
    <property type="entry name" value="cAMP-binding domain-like"/>
    <property type="match status" value="1"/>
</dbReference>
<dbReference type="SUPFAM" id="SSF46785">
    <property type="entry name" value="Winged helix' DNA-binding domain"/>
    <property type="match status" value="1"/>
</dbReference>
<dbReference type="Pfam" id="PF00027">
    <property type="entry name" value="cNMP_binding"/>
    <property type="match status" value="1"/>
</dbReference>
<dbReference type="InterPro" id="IPR036388">
    <property type="entry name" value="WH-like_DNA-bd_sf"/>
</dbReference>
<keyword evidence="3" id="KW-0804">Transcription</keyword>
<dbReference type="InterPro" id="IPR012318">
    <property type="entry name" value="HTH_CRP"/>
</dbReference>
<dbReference type="Pfam" id="PF13545">
    <property type="entry name" value="HTH_Crp_2"/>
    <property type="match status" value="1"/>
</dbReference>
<dbReference type="InterPro" id="IPR018490">
    <property type="entry name" value="cNMP-bd_dom_sf"/>
</dbReference>
<dbReference type="PROSITE" id="PS50042">
    <property type="entry name" value="CNMP_BINDING_3"/>
    <property type="match status" value="1"/>
</dbReference>
<dbReference type="Proteomes" id="UP000231019">
    <property type="component" value="Unassembled WGS sequence"/>
</dbReference>
<dbReference type="Gene3D" id="1.10.10.10">
    <property type="entry name" value="Winged helix-like DNA-binding domain superfamily/Winged helix DNA-binding domain"/>
    <property type="match status" value="1"/>
</dbReference>
<dbReference type="InterPro" id="IPR000595">
    <property type="entry name" value="cNMP-bd_dom"/>
</dbReference>
<dbReference type="PANTHER" id="PTHR24567">
    <property type="entry name" value="CRP FAMILY TRANSCRIPTIONAL REGULATORY PROTEIN"/>
    <property type="match status" value="1"/>
</dbReference>
<keyword evidence="2" id="KW-0238">DNA-binding</keyword>
<reference evidence="5 6" key="1">
    <citation type="submission" date="2017-09" db="EMBL/GenBank/DDBJ databases">
        <title>Depth-based differentiation of microbial function through sediment-hosted aquifers and enrichment of novel symbionts in the deep terrestrial subsurface.</title>
        <authorList>
            <person name="Probst A.J."/>
            <person name="Ladd B."/>
            <person name="Jarett J.K."/>
            <person name="Geller-Mcgrath D.E."/>
            <person name="Sieber C.M."/>
            <person name="Emerson J.B."/>
            <person name="Anantharaman K."/>
            <person name="Thomas B.C."/>
            <person name="Malmstrom R."/>
            <person name="Stieglmeier M."/>
            <person name="Klingl A."/>
            <person name="Woyke T."/>
            <person name="Ryan C.M."/>
            <person name="Banfield J.F."/>
        </authorList>
    </citation>
    <scope>NUCLEOTIDE SEQUENCE [LARGE SCALE GENOMIC DNA]</scope>
    <source>
        <strain evidence="5">CG17_big_fil_post_rev_8_21_14_2_50_48_46</strain>
    </source>
</reference>
<name>A0A2M7FZW0_9BACT</name>
<evidence type="ECO:0000256" key="2">
    <source>
        <dbReference type="ARBA" id="ARBA00023125"/>
    </source>
</evidence>
<feature type="domain" description="Cyclic nucleotide-binding" evidence="4">
    <location>
        <begin position="12"/>
        <end position="115"/>
    </location>
</feature>
<proteinExistence type="predicted"/>
<evidence type="ECO:0000259" key="4">
    <source>
        <dbReference type="PROSITE" id="PS50042"/>
    </source>
</evidence>
<protein>
    <recommendedName>
        <fullName evidence="4">Cyclic nucleotide-binding domain-containing protein</fullName>
    </recommendedName>
</protein>
<keyword evidence="1" id="KW-0805">Transcription regulation</keyword>
<accession>A0A2M7FZW0</accession>
<sequence>MSKVWYLSSEPLLNALPDEDVSRLFQLMHTSHYEANRTVFSANVPGDVIYTVRQGSLRFIQITSAGSTRRCATLRKGDIFGSLELVDQGFKRAQISTETPVQLLVLRKPAFEKLIKFYPAMGSRLVNFLKAYLGHHFDTYHREIAIQSRQRILRMLYHTFSHPDYQGDPQTVSACSPRELAELTGSSVEAVEIVLENLQQKKLLQLKGGGIKILKPELLPEMLSLCTP</sequence>
<comment type="caution">
    <text evidence="5">The sequence shown here is derived from an EMBL/GenBank/DDBJ whole genome shotgun (WGS) entry which is preliminary data.</text>
</comment>
<dbReference type="EMBL" id="PFFQ01000054">
    <property type="protein sequence ID" value="PIW14976.1"/>
    <property type="molecule type" value="Genomic_DNA"/>
</dbReference>
<evidence type="ECO:0000313" key="6">
    <source>
        <dbReference type="Proteomes" id="UP000231019"/>
    </source>
</evidence>
<evidence type="ECO:0000256" key="3">
    <source>
        <dbReference type="ARBA" id="ARBA00023163"/>
    </source>
</evidence>
<organism evidence="5 6">
    <name type="scientific">bacterium (Candidatus Blackallbacteria) CG17_big_fil_post_rev_8_21_14_2_50_48_46</name>
    <dbReference type="NCBI Taxonomy" id="2014261"/>
    <lineage>
        <taxon>Bacteria</taxon>
        <taxon>Candidatus Blackallbacteria</taxon>
    </lineage>
</organism>
<dbReference type="InterPro" id="IPR014710">
    <property type="entry name" value="RmlC-like_jellyroll"/>
</dbReference>